<accession>A0A0S3EY65</accession>
<dbReference type="Gene3D" id="3.90.380.10">
    <property type="entry name" value="Naphthalene 1,2-dioxygenase Alpha Subunit, Chain A, domain 1"/>
    <property type="match status" value="1"/>
</dbReference>
<dbReference type="STRING" id="1332080.ATN00_08790"/>
<dbReference type="RefSeq" id="WP_062064005.1">
    <property type="nucleotide sequence ID" value="NZ_CP013264.1"/>
</dbReference>
<evidence type="ECO:0000256" key="1">
    <source>
        <dbReference type="ARBA" id="ARBA00023002"/>
    </source>
</evidence>
<dbReference type="Pfam" id="PF19112">
    <property type="entry name" value="VanA_C"/>
    <property type="match status" value="1"/>
</dbReference>
<sequence>MNVLEQAAARTQAITSPSADWRPGDFILRDAWFPVAHVPDARRGPIMRMVHSTPYYIWLGDDGWHAESRHPSDPTAGPVTVHAVHELYGHVWVWYGDSHNADPTLIPEIPFLWRNRSQPAHARGVNFFHCTYELVLENILDLTHIDFVHGSMTGAAEHAEEDAITFQSTSETVTMIRTVKGRLTSRFQREVLGVEEKLQDQTVFTHIFIRSGVCFLHSHYSTAPSIPLMQSNTPESRTLTRANFAFGIEQTDNMQFRHAWPATAPIIAGQDEFVLNPQNPRYYNRPPRRDCSTRFDAAGLHYRKLHGELVARQEAGDMSYRNDYREGADVASVLKIKRLD</sequence>
<keyword evidence="1" id="KW-0560">Oxidoreductase</keyword>
<dbReference type="GO" id="GO:0016491">
    <property type="term" value="F:oxidoreductase activity"/>
    <property type="evidence" value="ECO:0007669"/>
    <property type="project" value="UniProtKB-KW"/>
</dbReference>
<protein>
    <recommendedName>
        <fullName evidence="2">Vanillate O-demethylase oxygenase-like C-terminal catalytic domain-containing protein</fullName>
    </recommendedName>
</protein>
<proteinExistence type="predicted"/>
<dbReference type="Proteomes" id="UP000056968">
    <property type="component" value="Chromosome"/>
</dbReference>
<dbReference type="AlphaFoldDB" id="A0A0S3EY65"/>
<keyword evidence="4" id="KW-1185">Reference proteome</keyword>
<dbReference type="EMBL" id="CP013264">
    <property type="protein sequence ID" value="ALR20388.1"/>
    <property type="molecule type" value="Genomic_DNA"/>
</dbReference>
<evidence type="ECO:0000259" key="2">
    <source>
        <dbReference type="Pfam" id="PF19112"/>
    </source>
</evidence>
<dbReference type="PANTHER" id="PTHR21266:SF60">
    <property type="entry name" value="3-KETOSTEROID-9-ALPHA-MONOOXYGENASE, OXYGENASE COMPONENT"/>
    <property type="match status" value="1"/>
</dbReference>
<dbReference type="InterPro" id="IPR044043">
    <property type="entry name" value="VanA_C_cat"/>
</dbReference>
<evidence type="ECO:0000313" key="4">
    <source>
        <dbReference type="Proteomes" id="UP000056968"/>
    </source>
</evidence>
<dbReference type="SUPFAM" id="SSF55961">
    <property type="entry name" value="Bet v1-like"/>
    <property type="match status" value="1"/>
</dbReference>
<feature type="domain" description="Vanillate O-demethylase oxygenase-like C-terminal catalytic" evidence="2">
    <location>
        <begin position="128"/>
        <end position="312"/>
    </location>
</feature>
<dbReference type="KEGG" id="sbd:ATN00_08790"/>
<reference evidence="3 4" key="1">
    <citation type="submission" date="2015-11" db="EMBL/GenBank/DDBJ databases">
        <title>A Two-component Flavoprotein Monooxygenase System MeaXY Responsible for para-Hydroxylation of 2-Methyl-6-ethylaniline and 2,6-Diethylaniline in Sphingobium baderi DE-13.</title>
        <authorList>
            <person name="Cheng M."/>
            <person name="Meng Q."/>
            <person name="Yang Y."/>
            <person name="Chu C."/>
            <person name="Yan X."/>
            <person name="He J."/>
            <person name="Li S."/>
        </authorList>
    </citation>
    <scope>NUCLEOTIDE SEQUENCE [LARGE SCALE GENOMIC DNA]</scope>
    <source>
        <strain evidence="3 4">DE-13</strain>
    </source>
</reference>
<dbReference type="PANTHER" id="PTHR21266">
    <property type="entry name" value="IRON-SULFUR DOMAIN CONTAINING PROTEIN"/>
    <property type="match status" value="1"/>
</dbReference>
<dbReference type="InterPro" id="IPR050584">
    <property type="entry name" value="Cholesterol_7-desaturase"/>
</dbReference>
<evidence type="ECO:0000313" key="3">
    <source>
        <dbReference type="EMBL" id="ALR20388.1"/>
    </source>
</evidence>
<name>A0A0S3EY65_9SPHN</name>
<organism evidence="3 4">
    <name type="scientific">Sphingobium baderi</name>
    <dbReference type="NCBI Taxonomy" id="1332080"/>
    <lineage>
        <taxon>Bacteria</taxon>
        <taxon>Pseudomonadati</taxon>
        <taxon>Pseudomonadota</taxon>
        <taxon>Alphaproteobacteria</taxon>
        <taxon>Sphingomonadales</taxon>
        <taxon>Sphingomonadaceae</taxon>
        <taxon>Sphingobium</taxon>
    </lineage>
</organism>
<gene>
    <name evidence="3" type="ORF">ATN00_08790</name>
</gene>
<dbReference type="OrthoDB" id="9800776at2"/>